<name>A0ACB9T9P7_HOLOL</name>
<evidence type="ECO:0000313" key="2">
    <source>
        <dbReference type="Proteomes" id="UP001056778"/>
    </source>
</evidence>
<comment type="caution">
    <text evidence="1">The sequence shown here is derived from an EMBL/GenBank/DDBJ whole genome shotgun (WGS) entry which is preliminary data.</text>
</comment>
<protein>
    <submittedName>
        <fullName evidence="1">Uncharacterized protein</fullName>
    </submittedName>
</protein>
<accession>A0ACB9T9P7</accession>
<gene>
    <name evidence="1" type="ORF">MML48_4g00014004</name>
</gene>
<proteinExistence type="predicted"/>
<evidence type="ECO:0000313" key="1">
    <source>
        <dbReference type="EMBL" id="KAI4463583.1"/>
    </source>
</evidence>
<sequence>MDQNVDAMFKVLEFHTESKAIIEVASEVIEEESTITTTSDHSLTSSCRRKDIVSVSTFKLTKVEFLQQSVGYSSSIKVQVGNIYNEDCTSIPWDEFQSKFSSRARAWADTTISNTNSKVKLRMDHDVKLPSSKSVNDMDFTDKDALNKLFKDFIDVQVQDLNMDLTMSTITGLTDLIEDEIIPIPIPLQVTLNNVQLHMIEDRPPVNITSPGPIPLDLNITHMFITREENGIFNVIPNKPMSHSESIISASEQEVLLKQQNTQLKLDNDELKRRLAAFERVSEENRQLRRSKEETDILRSCLSSAQDEVSRLLDEKKKLLDDVKRLQNQLLSDRSRQWNTKR</sequence>
<dbReference type="EMBL" id="CM043018">
    <property type="protein sequence ID" value="KAI4463583.1"/>
    <property type="molecule type" value="Genomic_DNA"/>
</dbReference>
<dbReference type="Proteomes" id="UP001056778">
    <property type="component" value="Chromosome 4"/>
</dbReference>
<reference evidence="1" key="1">
    <citation type="submission" date="2022-04" db="EMBL/GenBank/DDBJ databases">
        <title>Chromosome-scale genome assembly of Holotrichia oblita Faldermann.</title>
        <authorList>
            <person name="Rongchong L."/>
        </authorList>
    </citation>
    <scope>NUCLEOTIDE SEQUENCE</scope>
    <source>
        <strain evidence="1">81SQS9</strain>
    </source>
</reference>
<keyword evidence="2" id="KW-1185">Reference proteome</keyword>
<organism evidence="1 2">
    <name type="scientific">Holotrichia oblita</name>
    <name type="common">Chafer beetle</name>
    <dbReference type="NCBI Taxonomy" id="644536"/>
    <lineage>
        <taxon>Eukaryota</taxon>
        <taxon>Metazoa</taxon>
        <taxon>Ecdysozoa</taxon>
        <taxon>Arthropoda</taxon>
        <taxon>Hexapoda</taxon>
        <taxon>Insecta</taxon>
        <taxon>Pterygota</taxon>
        <taxon>Neoptera</taxon>
        <taxon>Endopterygota</taxon>
        <taxon>Coleoptera</taxon>
        <taxon>Polyphaga</taxon>
        <taxon>Scarabaeiformia</taxon>
        <taxon>Scarabaeidae</taxon>
        <taxon>Melolonthinae</taxon>
        <taxon>Holotrichia</taxon>
    </lineage>
</organism>